<dbReference type="Pfam" id="PF01740">
    <property type="entry name" value="STAS"/>
    <property type="match status" value="1"/>
</dbReference>
<dbReference type="RefSeq" id="WP_163889065.1">
    <property type="nucleotide sequence ID" value="NZ_BLLB01000002.1"/>
</dbReference>
<evidence type="ECO:0000313" key="3">
    <source>
        <dbReference type="Proteomes" id="UP000465304"/>
    </source>
</evidence>
<dbReference type="Gene3D" id="3.30.750.24">
    <property type="entry name" value="STAS domain"/>
    <property type="match status" value="1"/>
</dbReference>
<organism evidence="2 3">
    <name type="scientific">Mycolicibacterium hippocampi</name>
    <dbReference type="NCBI Taxonomy" id="659824"/>
    <lineage>
        <taxon>Bacteria</taxon>
        <taxon>Bacillati</taxon>
        <taxon>Actinomycetota</taxon>
        <taxon>Actinomycetes</taxon>
        <taxon>Mycobacteriales</taxon>
        <taxon>Mycobacteriaceae</taxon>
        <taxon>Mycolicibacterium</taxon>
    </lineage>
</organism>
<dbReference type="Proteomes" id="UP000465304">
    <property type="component" value="Unassembled WGS sequence"/>
</dbReference>
<evidence type="ECO:0000313" key="2">
    <source>
        <dbReference type="EMBL" id="GFH02265.1"/>
    </source>
</evidence>
<gene>
    <name evidence="2" type="primary">rsbV</name>
    <name evidence="2" type="ORF">MHIP_27480</name>
</gene>
<evidence type="ECO:0000259" key="1">
    <source>
        <dbReference type="PROSITE" id="PS50801"/>
    </source>
</evidence>
<proteinExistence type="predicted"/>
<dbReference type="SUPFAM" id="SSF52091">
    <property type="entry name" value="SpoIIaa-like"/>
    <property type="match status" value="1"/>
</dbReference>
<reference evidence="2 3" key="1">
    <citation type="journal article" date="2019" name="Emerg. Microbes Infect.">
        <title>Comprehensive subspecies identification of 175 nontuberculous mycobacteria species based on 7547 genomic profiles.</title>
        <authorList>
            <person name="Matsumoto Y."/>
            <person name="Kinjo T."/>
            <person name="Motooka D."/>
            <person name="Nabeya D."/>
            <person name="Jung N."/>
            <person name="Uechi K."/>
            <person name="Horii T."/>
            <person name="Iida T."/>
            <person name="Fujita J."/>
            <person name="Nakamura S."/>
        </authorList>
    </citation>
    <scope>NUCLEOTIDE SEQUENCE [LARGE SCALE GENOMIC DNA]</scope>
    <source>
        <strain evidence="2 3">JCM 30996</strain>
    </source>
</reference>
<protein>
    <submittedName>
        <fullName evidence="2">Anti-anti-sigma factor</fullName>
    </submittedName>
</protein>
<comment type="caution">
    <text evidence="2">The sequence shown here is derived from an EMBL/GenBank/DDBJ whole genome shotgun (WGS) entry which is preliminary data.</text>
</comment>
<name>A0A7I9ZMS6_9MYCO</name>
<dbReference type="EMBL" id="BLLB01000002">
    <property type="protein sequence ID" value="GFH02265.1"/>
    <property type="molecule type" value="Genomic_DNA"/>
</dbReference>
<dbReference type="CDD" id="cd07043">
    <property type="entry name" value="STAS_anti-anti-sigma_factors"/>
    <property type="match status" value="1"/>
</dbReference>
<dbReference type="AlphaFoldDB" id="A0A7I9ZMS6"/>
<feature type="domain" description="STAS" evidence="1">
    <location>
        <begin position="14"/>
        <end position="67"/>
    </location>
</feature>
<accession>A0A7I9ZMS6</accession>
<dbReference type="InterPro" id="IPR002645">
    <property type="entry name" value="STAS_dom"/>
</dbReference>
<keyword evidence="3" id="KW-1185">Reference proteome</keyword>
<sequence>MVTPLSLSTDSSDDGSLVVRAIGEVDLSNVAEFSAAVAEARRAGPQRQLGIDLSGVDYLDSGAIGVLFDHADGIYIVVNPILLPVLTISGLTEVATVKPASSS</sequence>
<dbReference type="PROSITE" id="PS50801">
    <property type="entry name" value="STAS"/>
    <property type="match status" value="1"/>
</dbReference>
<dbReference type="InterPro" id="IPR036513">
    <property type="entry name" value="STAS_dom_sf"/>
</dbReference>